<evidence type="ECO:0000256" key="5">
    <source>
        <dbReference type="ARBA" id="ARBA00023157"/>
    </source>
</evidence>
<evidence type="ECO:0000256" key="2">
    <source>
        <dbReference type="ARBA" id="ARBA00022525"/>
    </source>
</evidence>
<dbReference type="Proteomes" id="UP000318571">
    <property type="component" value="Chromosome 9"/>
</dbReference>
<feature type="signal peptide" evidence="6">
    <location>
        <begin position="1"/>
        <end position="17"/>
    </location>
</feature>
<dbReference type="FunFam" id="2.20.100.10:FF:000001">
    <property type="entry name" value="semaphorin-5A isoform X1"/>
    <property type="match status" value="1"/>
</dbReference>
<accession>A0A553NXK7</accession>
<evidence type="ECO:0000256" key="6">
    <source>
        <dbReference type="SAM" id="SignalP"/>
    </source>
</evidence>
<protein>
    <submittedName>
        <fullName evidence="7">Uncharacterized protein</fullName>
    </submittedName>
</protein>
<dbReference type="PANTHER" id="PTHR22906">
    <property type="entry name" value="PROPERDIN"/>
    <property type="match status" value="1"/>
</dbReference>
<dbReference type="InterPro" id="IPR000884">
    <property type="entry name" value="TSP1_rpt"/>
</dbReference>
<gene>
    <name evidence="7" type="ORF">TCAL_01226</name>
</gene>
<dbReference type="SMART" id="SM00209">
    <property type="entry name" value="TSP1"/>
    <property type="match status" value="5"/>
</dbReference>
<dbReference type="PROSITE" id="PS50092">
    <property type="entry name" value="TSP1"/>
    <property type="match status" value="5"/>
</dbReference>
<dbReference type="InterPro" id="IPR036383">
    <property type="entry name" value="TSP1_rpt_sf"/>
</dbReference>
<reference evidence="7 8" key="1">
    <citation type="journal article" date="2018" name="Nat. Ecol. Evol.">
        <title>Genomic signatures of mitonuclear coevolution across populations of Tigriopus californicus.</title>
        <authorList>
            <person name="Barreto F.S."/>
            <person name="Watson E.T."/>
            <person name="Lima T.G."/>
            <person name="Willett C.S."/>
            <person name="Edmands S."/>
            <person name="Li W."/>
            <person name="Burton R.S."/>
        </authorList>
    </citation>
    <scope>NUCLEOTIDE SEQUENCE [LARGE SCALE GENOMIC DNA]</scope>
    <source>
        <strain evidence="7 8">San Diego</strain>
    </source>
</reference>
<comment type="caution">
    <text evidence="7">The sequence shown here is derived from an EMBL/GenBank/DDBJ whole genome shotgun (WGS) entry which is preliminary data.</text>
</comment>
<evidence type="ECO:0000256" key="4">
    <source>
        <dbReference type="ARBA" id="ARBA00022737"/>
    </source>
</evidence>
<dbReference type="PROSITE" id="PS51257">
    <property type="entry name" value="PROKAR_LIPOPROTEIN"/>
    <property type="match status" value="1"/>
</dbReference>
<sequence>MFRQVFYALAYLQLVFSCHPGDRFGFIANPGCTNCESSQGNGIGKPTPAMSVEEIREFWVSILRNVFGLSEPCGDKEWGQWSDFSECSEPCAGIQKRNRKCLKPNGICQGRALDVQPCDEMGCHKITTSKVVNRIRICMDLAMFVQFNTIPTQNTIPIDELQYVWGEWTQWSPCHLTCGHGVRTRERSCSSMNLCQGLSREEQPCMMEECQAVQGTWQPWSSYGPCTRSCGGGVRLRERDCVGSRHGGRCEGHEKEEDTCNERPCPVDGVLGEWSEFGPCSQSCGPEGLQTRTRECIPPQNGGRLCQENTREVRPCRNNLPCSGGWSDWSRMAQCSVSCGEGTQTYRRTCTNPPPSFRGETCQGPDRKQVPCQMEQCSVPFHLHVSNAVNNEGMAGAQVLYQIGDSLGEVRRGVTDANGDISLDGVQLGQKIILSIVREGFIPLKNSVMWANATYTGSSHVISMSQEFKFSDSKRVVLNWGPYPVDMDIRVAQLDRQRKRVICVVAYNHKHCENVAFDVDVLTGDQGAETITWHQSDDYDYALIVKDYSMKPEMPLIKSEAKVTLFGPGENVISLEVPKDEAQIVSRYWIVGCLSGA</sequence>
<name>A0A553NXK7_TIGCA</name>
<feature type="chain" id="PRO_5021951145" evidence="6">
    <location>
        <begin position="18"/>
        <end position="597"/>
    </location>
</feature>
<dbReference type="AlphaFoldDB" id="A0A553NXK7"/>
<keyword evidence="3 6" id="KW-0732">Signal</keyword>
<evidence type="ECO:0000313" key="7">
    <source>
        <dbReference type="EMBL" id="TRY70158.1"/>
    </source>
</evidence>
<dbReference type="EMBL" id="VCGU01000009">
    <property type="protein sequence ID" value="TRY70158.1"/>
    <property type="molecule type" value="Genomic_DNA"/>
</dbReference>
<keyword evidence="2" id="KW-0964">Secreted</keyword>
<dbReference type="SUPFAM" id="SSF82895">
    <property type="entry name" value="TSP-1 type 1 repeat"/>
    <property type="match status" value="5"/>
</dbReference>
<dbReference type="Pfam" id="PF00090">
    <property type="entry name" value="TSP_1"/>
    <property type="match status" value="5"/>
</dbReference>
<dbReference type="STRING" id="6832.A0A553NXK7"/>
<comment type="subcellular location">
    <subcellularLocation>
        <location evidence="1">Secreted</location>
    </subcellularLocation>
</comment>
<evidence type="ECO:0000256" key="1">
    <source>
        <dbReference type="ARBA" id="ARBA00004613"/>
    </source>
</evidence>
<dbReference type="InterPro" id="IPR052065">
    <property type="entry name" value="Compl_asym_regulator"/>
</dbReference>
<organism evidence="7 8">
    <name type="scientific">Tigriopus californicus</name>
    <name type="common">Marine copepod</name>
    <dbReference type="NCBI Taxonomy" id="6832"/>
    <lineage>
        <taxon>Eukaryota</taxon>
        <taxon>Metazoa</taxon>
        <taxon>Ecdysozoa</taxon>
        <taxon>Arthropoda</taxon>
        <taxon>Crustacea</taxon>
        <taxon>Multicrustacea</taxon>
        <taxon>Hexanauplia</taxon>
        <taxon>Copepoda</taxon>
        <taxon>Harpacticoida</taxon>
        <taxon>Harpacticidae</taxon>
        <taxon>Tigriopus</taxon>
    </lineage>
</organism>
<keyword evidence="8" id="KW-1185">Reference proteome</keyword>
<keyword evidence="4" id="KW-0677">Repeat</keyword>
<dbReference type="PANTHER" id="PTHR22906:SF43">
    <property type="entry name" value="PROPERDIN"/>
    <property type="match status" value="1"/>
</dbReference>
<keyword evidence="5" id="KW-1015">Disulfide bond</keyword>
<dbReference type="Gene3D" id="2.20.100.10">
    <property type="entry name" value="Thrombospondin type-1 (TSP1) repeat"/>
    <property type="match status" value="5"/>
</dbReference>
<evidence type="ECO:0000256" key="3">
    <source>
        <dbReference type="ARBA" id="ARBA00022729"/>
    </source>
</evidence>
<evidence type="ECO:0000313" key="8">
    <source>
        <dbReference type="Proteomes" id="UP000318571"/>
    </source>
</evidence>
<dbReference type="OMA" id="TVEGGWT"/>
<proteinExistence type="predicted"/>